<gene>
    <name evidence="1" type="ORF">AJ80_08818</name>
</gene>
<comment type="caution">
    <text evidence="1">The sequence shown here is derived from an EMBL/GenBank/DDBJ whole genome shotgun (WGS) entry which is preliminary data.</text>
</comment>
<dbReference type="OrthoDB" id="4183854at2759"/>
<dbReference type="EMBL" id="PDNA01000221">
    <property type="protein sequence ID" value="PGH02606.1"/>
    <property type="molecule type" value="Genomic_DNA"/>
</dbReference>
<dbReference type="AlphaFoldDB" id="A0A2B7X0M2"/>
<evidence type="ECO:0000313" key="2">
    <source>
        <dbReference type="Proteomes" id="UP000224634"/>
    </source>
</evidence>
<name>A0A2B7X0M2_POLH7</name>
<keyword evidence="2" id="KW-1185">Reference proteome</keyword>
<dbReference type="Proteomes" id="UP000224634">
    <property type="component" value="Unassembled WGS sequence"/>
</dbReference>
<protein>
    <submittedName>
        <fullName evidence="1">Uncharacterized protein</fullName>
    </submittedName>
</protein>
<accession>A0A2B7X0M2</accession>
<proteinExistence type="predicted"/>
<organism evidence="1 2">
    <name type="scientific">Polytolypa hystricis (strain UAMH7299)</name>
    <dbReference type="NCBI Taxonomy" id="1447883"/>
    <lineage>
        <taxon>Eukaryota</taxon>
        <taxon>Fungi</taxon>
        <taxon>Dikarya</taxon>
        <taxon>Ascomycota</taxon>
        <taxon>Pezizomycotina</taxon>
        <taxon>Eurotiomycetes</taxon>
        <taxon>Eurotiomycetidae</taxon>
        <taxon>Onygenales</taxon>
        <taxon>Onygenales incertae sedis</taxon>
        <taxon>Polytolypa</taxon>
    </lineage>
</organism>
<reference evidence="1 2" key="1">
    <citation type="submission" date="2017-10" db="EMBL/GenBank/DDBJ databases">
        <title>Comparative genomics in systemic dimorphic fungi from Ajellomycetaceae.</title>
        <authorList>
            <person name="Munoz J.F."/>
            <person name="Mcewen J.G."/>
            <person name="Clay O.K."/>
            <person name="Cuomo C.A."/>
        </authorList>
    </citation>
    <scope>NUCLEOTIDE SEQUENCE [LARGE SCALE GENOMIC DNA]</scope>
    <source>
        <strain evidence="1 2">UAMH7299</strain>
    </source>
</reference>
<evidence type="ECO:0000313" key="1">
    <source>
        <dbReference type="EMBL" id="PGH02606.1"/>
    </source>
</evidence>
<sequence>MEEDNEYIVIPLSQVTIFRVSTQYNEKEGGSKTCSIVGMELHEAQSHAVIGERKESQSQSLEALEAPIALDDKPADSFVAIPSSLQTAVKKTPGGYEVNAEMTLDDIEMRAFWDKVRRGKIIKPRKLVSRSCVKKP</sequence>